<keyword evidence="9 12" id="KW-0812">Transmembrane</keyword>
<evidence type="ECO:0000256" key="10">
    <source>
        <dbReference type="ARBA" id="ARBA00022989"/>
    </source>
</evidence>
<feature type="transmembrane region" description="Helical" evidence="12">
    <location>
        <begin position="562"/>
        <end position="584"/>
    </location>
</feature>
<feature type="transmembrane region" description="Helical" evidence="12">
    <location>
        <begin position="425"/>
        <end position="443"/>
    </location>
</feature>
<evidence type="ECO:0000256" key="7">
    <source>
        <dbReference type="ARBA" id="ARBA00022676"/>
    </source>
</evidence>
<dbReference type="PANTHER" id="PTHR43867:SF5">
    <property type="entry name" value="GLUCANS BIOSYNTHESIS GLUCOSYLTRANSFERASE H"/>
    <property type="match status" value="1"/>
</dbReference>
<evidence type="ECO:0000313" key="14">
    <source>
        <dbReference type="EMBL" id="MCH4294520.1"/>
    </source>
</evidence>
<comment type="subcellular location">
    <subcellularLocation>
        <location evidence="1">Cell inner membrane</location>
        <topology evidence="1">Multi-pass membrane protein</topology>
    </subcellularLocation>
    <subcellularLocation>
        <location evidence="12">Cell membrane</location>
        <topology evidence="12">Multi-pass membrane protein</topology>
    </subcellularLocation>
</comment>
<dbReference type="InterPro" id="IPR029044">
    <property type="entry name" value="Nucleotide-diphossugar_trans"/>
</dbReference>
<feature type="transmembrane region" description="Helical" evidence="12">
    <location>
        <begin position="512"/>
        <end position="535"/>
    </location>
</feature>
<evidence type="ECO:0000259" key="13">
    <source>
        <dbReference type="Pfam" id="PF13632"/>
    </source>
</evidence>
<evidence type="ECO:0000256" key="8">
    <source>
        <dbReference type="ARBA" id="ARBA00022679"/>
    </source>
</evidence>
<dbReference type="Proteomes" id="UP001297581">
    <property type="component" value="Unassembled WGS sequence"/>
</dbReference>
<dbReference type="InterPro" id="IPR001173">
    <property type="entry name" value="Glyco_trans_2-like"/>
</dbReference>
<sequence length="736" mass="81213">MSILLDTEAVTLAGDSAMPPERPGDMPAQSLKAFSEGFPRTPVEPKALKSNPVKRWSVVGSALLLSAFAIYEMRGVFLVGGLTPLEYAVLVLFAVNFCWIALAFCAGIAGLISLIKQGVRARKAGNKAGNMASVDDTPLSAKTAILMPTYNESPDRVFAAVEAMSLSLAARPEGDAFDWFILSDTTDPDIALAEEHAFWLLREATAGKARVYYRRRRKNIARKAGNVADFCRRWGSSYQHLLVLDADSVMETSTMVSLARRMEADPDSGLIQTIPALIRGTTLMARVQQFAARFYGPVIGTGLAWWVQKEGNFWGHNAIIRTEAFMKAAGLPHLSGKPPFGGHIMSHDFVEAALIRRAGWSVKIAADLAGSYEECPPSIIDMAVRDRRWCQGNLQHSRVVGAKGLHWVSRMHLVTGIMSYLSSPFWLLLILSGLLLALQAHYIRPEYFTDQFSLFPTWPVMDSDRALRLFYITMGILFGPKVFGLLVLFFDSKTCKALGGRFKVILSTITEVILSALIAPIMMFIHCGAVLSILFGRDSGWSPQRRDDGSLPWKDLIYRHRWHMVAGLLLGYAAMLDSLTLLAWMSPALIGLWLAVPLSAATASGPIGEWFKARKILATPEEVQEPQIVTEAANRRELYARALESSWNMPLLLARPELMALHMSIMDKLPTHVPGSAIEPLEAIARVKVQEGQCQTSLLALLSRQELSYVLGNPLLLKHMQSLPEAYADDDLVTIC</sequence>
<dbReference type="EMBL" id="JAKUDL010000002">
    <property type="protein sequence ID" value="MCH4294520.1"/>
    <property type="molecule type" value="Genomic_DNA"/>
</dbReference>
<dbReference type="Gene3D" id="3.90.550.10">
    <property type="entry name" value="Spore Coat Polysaccharide Biosynthesis Protein SpsA, Chain A"/>
    <property type="match status" value="1"/>
</dbReference>
<comment type="similarity">
    <text evidence="3 12">Belongs to the glycosyltransferase 2 family. OpgH subfamily.</text>
</comment>
<evidence type="ECO:0000256" key="12">
    <source>
        <dbReference type="HAMAP-Rule" id="MF_01072"/>
    </source>
</evidence>
<evidence type="ECO:0000256" key="9">
    <source>
        <dbReference type="ARBA" id="ARBA00022692"/>
    </source>
</evidence>
<comment type="function">
    <text evidence="12">Involved in the biosynthesis of osmoregulated periplasmic glucans (OPGs).</text>
</comment>
<dbReference type="SUPFAM" id="SSF53448">
    <property type="entry name" value="Nucleotide-diphospho-sugar transferases"/>
    <property type="match status" value="1"/>
</dbReference>
<keyword evidence="6" id="KW-0997">Cell inner membrane</keyword>
<reference evidence="14 15" key="1">
    <citation type="submission" date="2022-02" db="EMBL/GenBank/DDBJ databases">
        <title>The genome sequence of Shewanella sp. 3B26.</title>
        <authorList>
            <person name="Du J."/>
        </authorList>
    </citation>
    <scope>NUCLEOTIDE SEQUENCE [LARGE SCALE GENOMIC DNA]</scope>
    <source>
        <strain evidence="14 15">3B26</strain>
    </source>
</reference>
<dbReference type="GO" id="GO:0016758">
    <property type="term" value="F:hexosyltransferase activity"/>
    <property type="evidence" value="ECO:0007669"/>
    <property type="project" value="UniProtKB-UniRule"/>
</dbReference>
<name>A0AAJ1BGV5_9GAMM</name>
<evidence type="ECO:0000256" key="4">
    <source>
        <dbReference type="ARBA" id="ARBA00020585"/>
    </source>
</evidence>
<evidence type="ECO:0000256" key="11">
    <source>
        <dbReference type="ARBA" id="ARBA00023136"/>
    </source>
</evidence>
<dbReference type="CDD" id="cd04191">
    <property type="entry name" value="Glucan_BSP_MdoH"/>
    <property type="match status" value="1"/>
</dbReference>
<dbReference type="InterPro" id="IPR023725">
    <property type="entry name" value="Glucans_biosynth_gluTrFase_H"/>
</dbReference>
<keyword evidence="11 12" id="KW-0472">Membrane</keyword>
<dbReference type="PANTHER" id="PTHR43867">
    <property type="entry name" value="CELLULOSE SYNTHASE CATALYTIC SUBUNIT A [UDP-FORMING]"/>
    <property type="match status" value="1"/>
</dbReference>
<keyword evidence="8 12" id="KW-0808">Transferase</keyword>
<dbReference type="GO" id="GO:0009250">
    <property type="term" value="P:glucan biosynthetic process"/>
    <property type="evidence" value="ECO:0007669"/>
    <property type="project" value="UniProtKB-UniRule"/>
</dbReference>
<evidence type="ECO:0000256" key="1">
    <source>
        <dbReference type="ARBA" id="ARBA00004429"/>
    </source>
</evidence>
<dbReference type="RefSeq" id="WP_240590839.1">
    <property type="nucleotide sequence ID" value="NZ_JAKUDL010000002.1"/>
</dbReference>
<dbReference type="EC" id="2.4.1.-" evidence="12"/>
<evidence type="ECO:0000256" key="2">
    <source>
        <dbReference type="ARBA" id="ARBA00005001"/>
    </source>
</evidence>
<protein>
    <recommendedName>
        <fullName evidence="4 12">Glucans biosynthesis glucosyltransferase H</fullName>
        <ecNumber evidence="12">2.4.1.-</ecNumber>
    </recommendedName>
</protein>
<proteinExistence type="inferred from homology"/>
<comment type="pathway">
    <text evidence="2 12">Glycan metabolism; osmoregulated periplasmic glucan (OPG) biosynthesis.</text>
</comment>
<comment type="caution">
    <text evidence="14">The sequence shown here is derived from an EMBL/GenBank/DDBJ whole genome shotgun (WGS) entry which is preliminary data.</text>
</comment>
<feature type="transmembrane region" description="Helical" evidence="12">
    <location>
        <begin position="56"/>
        <end position="77"/>
    </location>
</feature>
<dbReference type="HAMAP" id="MF_01072">
    <property type="entry name" value="MdoH_OpgH"/>
    <property type="match status" value="1"/>
</dbReference>
<dbReference type="InterPro" id="IPR050321">
    <property type="entry name" value="Glycosyltr_2/OpgH_subfam"/>
</dbReference>
<keyword evidence="5 12" id="KW-1003">Cell membrane</keyword>
<accession>A0AAJ1BGV5</accession>
<keyword evidence="7 12" id="KW-0328">Glycosyltransferase</keyword>
<keyword evidence="15" id="KW-1185">Reference proteome</keyword>
<dbReference type="NCBIfam" id="NF003958">
    <property type="entry name" value="PRK05454.2-1"/>
    <property type="match status" value="1"/>
</dbReference>
<evidence type="ECO:0000256" key="3">
    <source>
        <dbReference type="ARBA" id="ARBA00009337"/>
    </source>
</evidence>
<evidence type="ECO:0000313" key="15">
    <source>
        <dbReference type="Proteomes" id="UP001297581"/>
    </source>
</evidence>
<organism evidence="14 15">
    <name type="scientific">Shewanella zhuhaiensis</name>
    <dbReference type="NCBI Taxonomy" id="2919576"/>
    <lineage>
        <taxon>Bacteria</taxon>
        <taxon>Pseudomonadati</taxon>
        <taxon>Pseudomonadota</taxon>
        <taxon>Gammaproteobacteria</taxon>
        <taxon>Alteromonadales</taxon>
        <taxon>Shewanellaceae</taxon>
        <taxon>Shewanella</taxon>
    </lineage>
</organism>
<gene>
    <name evidence="14" type="primary">mdoH</name>
    <name evidence="12" type="synonym">opgH</name>
    <name evidence="14" type="ORF">MJ923_09425</name>
</gene>
<dbReference type="NCBIfam" id="NF003962">
    <property type="entry name" value="PRK05454.2-5"/>
    <property type="match status" value="1"/>
</dbReference>
<feature type="transmembrane region" description="Helical" evidence="12">
    <location>
        <begin position="469"/>
        <end position="491"/>
    </location>
</feature>
<keyword evidence="10 12" id="KW-1133">Transmembrane helix</keyword>
<dbReference type="AlphaFoldDB" id="A0AAJ1BGV5"/>
<dbReference type="NCBIfam" id="NF003956">
    <property type="entry name" value="PRK05454.1-3"/>
    <property type="match status" value="1"/>
</dbReference>
<dbReference type="GO" id="GO:0005886">
    <property type="term" value="C:plasma membrane"/>
    <property type="evidence" value="ECO:0007669"/>
    <property type="project" value="UniProtKB-SubCell"/>
</dbReference>
<feature type="domain" description="Glycosyltransferase 2-like" evidence="13">
    <location>
        <begin position="241"/>
        <end position="432"/>
    </location>
</feature>
<evidence type="ECO:0000256" key="6">
    <source>
        <dbReference type="ARBA" id="ARBA00022519"/>
    </source>
</evidence>
<feature type="transmembrane region" description="Helical" evidence="12">
    <location>
        <begin position="89"/>
        <end position="115"/>
    </location>
</feature>
<dbReference type="Pfam" id="PF13632">
    <property type="entry name" value="Glyco_trans_2_3"/>
    <property type="match status" value="1"/>
</dbReference>
<evidence type="ECO:0000256" key="5">
    <source>
        <dbReference type="ARBA" id="ARBA00022475"/>
    </source>
</evidence>